<protein>
    <submittedName>
        <fullName evidence="2">Uncharacterized protein</fullName>
    </submittedName>
</protein>
<dbReference type="OrthoDB" id="5237936at2759"/>
<dbReference type="Proteomes" id="UP000034680">
    <property type="component" value="Unassembled WGS sequence"/>
</dbReference>
<feature type="region of interest" description="Disordered" evidence="1">
    <location>
        <begin position="51"/>
        <end position="115"/>
    </location>
</feature>
<feature type="compositionally biased region" description="Basic and acidic residues" evidence="1">
    <location>
        <begin position="104"/>
        <end position="115"/>
    </location>
</feature>
<gene>
    <name evidence="2" type="ORF">UCDDA912_g06764</name>
</gene>
<dbReference type="EMBL" id="LCUC01000250">
    <property type="protein sequence ID" value="KKY33249.1"/>
    <property type="molecule type" value="Genomic_DNA"/>
</dbReference>
<accession>A0A0G2FGL4</accession>
<sequence length="115" mass="13244">MPAFSSHHCPKCGRVGNKHCVAAGHYADCEIHPGSFHSIYTECVKCARARQREEQEERAAAQKAEEEEEEDKDNSQKKKAKAPKPKPDFLKSMKQLRKEKKEKRRSEGSEKYSPW</sequence>
<name>A0A0G2FGL4_9PEZI</name>
<evidence type="ECO:0000313" key="3">
    <source>
        <dbReference type="Proteomes" id="UP000034680"/>
    </source>
</evidence>
<feature type="compositionally biased region" description="Basic residues" evidence="1">
    <location>
        <begin position="94"/>
        <end position="103"/>
    </location>
</feature>
<dbReference type="AlphaFoldDB" id="A0A0G2FGL4"/>
<comment type="caution">
    <text evidence="2">The sequence shown here is derived from an EMBL/GenBank/DDBJ whole genome shotgun (WGS) entry which is preliminary data.</text>
</comment>
<reference evidence="2 3" key="1">
    <citation type="submission" date="2015-05" db="EMBL/GenBank/DDBJ databases">
        <title>Distinctive expansion of gene families associated with plant cell wall degradation and secondary metabolism in the genomes of grapevine trunk pathogens.</title>
        <authorList>
            <person name="Lawrence D.P."/>
            <person name="Travadon R."/>
            <person name="Rolshausen P.E."/>
            <person name="Baumgartner K."/>
        </authorList>
    </citation>
    <scope>NUCLEOTIDE SEQUENCE [LARGE SCALE GENOMIC DNA]</scope>
    <source>
        <strain evidence="2">DA912</strain>
    </source>
</reference>
<proteinExistence type="predicted"/>
<reference evidence="2 3" key="2">
    <citation type="submission" date="2015-05" db="EMBL/GenBank/DDBJ databases">
        <authorList>
            <person name="Morales-Cruz A."/>
            <person name="Amrine K.C."/>
            <person name="Cantu D."/>
        </authorList>
    </citation>
    <scope>NUCLEOTIDE SEQUENCE [LARGE SCALE GENOMIC DNA]</scope>
    <source>
        <strain evidence="2">DA912</strain>
    </source>
</reference>
<evidence type="ECO:0000313" key="2">
    <source>
        <dbReference type="EMBL" id="KKY33249.1"/>
    </source>
</evidence>
<keyword evidence="3" id="KW-1185">Reference proteome</keyword>
<evidence type="ECO:0000256" key="1">
    <source>
        <dbReference type="SAM" id="MobiDB-lite"/>
    </source>
</evidence>
<organism evidence="2 3">
    <name type="scientific">Diaporthe ampelina</name>
    <dbReference type="NCBI Taxonomy" id="1214573"/>
    <lineage>
        <taxon>Eukaryota</taxon>
        <taxon>Fungi</taxon>
        <taxon>Dikarya</taxon>
        <taxon>Ascomycota</taxon>
        <taxon>Pezizomycotina</taxon>
        <taxon>Sordariomycetes</taxon>
        <taxon>Sordariomycetidae</taxon>
        <taxon>Diaporthales</taxon>
        <taxon>Diaporthaceae</taxon>
        <taxon>Diaporthe</taxon>
    </lineage>
</organism>
<feature type="compositionally biased region" description="Basic and acidic residues" evidence="1">
    <location>
        <begin position="51"/>
        <end position="64"/>
    </location>
</feature>